<reference evidence="2 3" key="1">
    <citation type="journal article" date="2021" name="Elife">
        <title>Chloroplast acquisition without the gene transfer in kleptoplastic sea slugs, Plakobranchus ocellatus.</title>
        <authorList>
            <person name="Maeda T."/>
            <person name="Takahashi S."/>
            <person name="Yoshida T."/>
            <person name="Shimamura S."/>
            <person name="Takaki Y."/>
            <person name="Nagai Y."/>
            <person name="Toyoda A."/>
            <person name="Suzuki Y."/>
            <person name="Arimoto A."/>
            <person name="Ishii H."/>
            <person name="Satoh N."/>
            <person name="Nishiyama T."/>
            <person name="Hasebe M."/>
            <person name="Maruyama T."/>
            <person name="Minagawa J."/>
            <person name="Obokata J."/>
            <person name="Shigenobu S."/>
        </authorList>
    </citation>
    <scope>NUCLEOTIDE SEQUENCE [LARGE SCALE GENOMIC DNA]</scope>
</reference>
<organism evidence="2 3">
    <name type="scientific">Elysia marginata</name>
    <dbReference type="NCBI Taxonomy" id="1093978"/>
    <lineage>
        <taxon>Eukaryota</taxon>
        <taxon>Metazoa</taxon>
        <taxon>Spiralia</taxon>
        <taxon>Lophotrochozoa</taxon>
        <taxon>Mollusca</taxon>
        <taxon>Gastropoda</taxon>
        <taxon>Heterobranchia</taxon>
        <taxon>Euthyneura</taxon>
        <taxon>Panpulmonata</taxon>
        <taxon>Sacoglossa</taxon>
        <taxon>Placobranchoidea</taxon>
        <taxon>Plakobranchidae</taxon>
        <taxon>Elysia</taxon>
    </lineage>
</organism>
<evidence type="ECO:0000313" key="3">
    <source>
        <dbReference type="Proteomes" id="UP000762676"/>
    </source>
</evidence>
<name>A0AAV4ERX0_9GAST</name>
<keyword evidence="3" id="KW-1185">Reference proteome</keyword>
<proteinExistence type="predicted"/>
<accession>A0AAV4ERX0</accession>
<dbReference type="EMBL" id="BMAT01010946">
    <property type="protein sequence ID" value="GFR63762.1"/>
    <property type="molecule type" value="Genomic_DNA"/>
</dbReference>
<gene>
    <name evidence="2" type="ORF">ElyMa_005491000</name>
</gene>
<dbReference type="AlphaFoldDB" id="A0AAV4ERX0"/>
<comment type="caution">
    <text evidence="2">The sequence shown here is derived from an EMBL/GenBank/DDBJ whole genome shotgun (WGS) entry which is preliminary data.</text>
</comment>
<evidence type="ECO:0000256" key="1">
    <source>
        <dbReference type="SAM" id="MobiDB-lite"/>
    </source>
</evidence>
<evidence type="ECO:0000313" key="2">
    <source>
        <dbReference type="EMBL" id="GFR63762.1"/>
    </source>
</evidence>
<feature type="region of interest" description="Disordered" evidence="1">
    <location>
        <begin position="14"/>
        <end position="49"/>
    </location>
</feature>
<sequence>MMMMMMMTMIMNDDDDSNDDGDDHDDDDYVGGSGDDGKDYIDHGGGGGGERDIYPLIHMQMTTSKKMMMTIRMTIDASARKIRKLVYRSHFKQNARQMFEHEFDQALEKMQHIVLESNITTRGVILWGRCTHANSLPAVIIAAQQD</sequence>
<dbReference type="Proteomes" id="UP000762676">
    <property type="component" value="Unassembled WGS sequence"/>
</dbReference>
<feature type="compositionally biased region" description="Acidic residues" evidence="1">
    <location>
        <begin position="14"/>
        <end position="29"/>
    </location>
</feature>
<protein>
    <submittedName>
        <fullName evidence="2">Uncharacterized protein</fullName>
    </submittedName>
</protein>